<dbReference type="KEGG" id="acoa:RB602_09000"/>
<proteinExistence type="predicted"/>
<dbReference type="Proteomes" id="UP001302429">
    <property type="component" value="Chromosome"/>
</dbReference>
<gene>
    <name evidence="1" type="ORF">RB602_09000</name>
</gene>
<dbReference type="AlphaFoldDB" id="A0AA97I0Q4"/>
<accession>A0AA97I0Q4</accession>
<dbReference type="EMBL" id="CP136594">
    <property type="protein sequence ID" value="WOE74000.1"/>
    <property type="molecule type" value="Genomic_DNA"/>
</dbReference>
<organism evidence="1 2">
    <name type="scientific">Alterisphingorhabdus coralli</name>
    <dbReference type="NCBI Taxonomy" id="3071408"/>
    <lineage>
        <taxon>Bacteria</taxon>
        <taxon>Pseudomonadati</taxon>
        <taxon>Pseudomonadota</taxon>
        <taxon>Alphaproteobacteria</taxon>
        <taxon>Sphingomonadales</taxon>
        <taxon>Sphingomonadaceae</taxon>
        <taxon>Alterisphingorhabdus (ex Yan et al. 2024)</taxon>
    </lineage>
</organism>
<dbReference type="RefSeq" id="WP_317080231.1">
    <property type="nucleotide sequence ID" value="NZ_CP136594.1"/>
</dbReference>
<keyword evidence="2" id="KW-1185">Reference proteome</keyword>
<evidence type="ECO:0000313" key="1">
    <source>
        <dbReference type="EMBL" id="WOE74000.1"/>
    </source>
</evidence>
<reference evidence="1 2" key="1">
    <citation type="submission" date="2023-10" db="EMBL/GenBank/DDBJ databases">
        <title>Complete genome sequence of a Sphingomonadaceae bacterium.</title>
        <authorList>
            <person name="Yan C."/>
        </authorList>
    </citation>
    <scope>NUCLEOTIDE SEQUENCE [LARGE SCALE GENOMIC DNA]</scope>
    <source>
        <strain evidence="1 2">SCSIO 66989</strain>
    </source>
</reference>
<evidence type="ECO:0000313" key="2">
    <source>
        <dbReference type="Proteomes" id="UP001302429"/>
    </source>
</evidence>
<protein>
    <submittedName>
        <fullName evidence="1">Uncharacterized protein</fullName>
    </submittedName>
</protein>
<name>A0AA97I0Q4_9SPHN</name>
<sequence length="99" mass="11015">MHNERVTYLTSAERKAELEAFAKARGESVGSVLREATARYIAEPQSGPTPEEEEALKALVNEVNDAIPLMNASLEDMSKTIRKTRSKLDKTLREAGIRK</sequence>